<dbReference type="PANTHER" id="PTHR28060:SF1">
    <property type="entry name" value="ATP SYNTHASE SUBUNIT J, MITOCHONDRIAL"/>
    <property type="match status" value="1"/>
</dbReference>
<protein>
    <submittedName>
        <fullName evidence="3">Uncharacterized protein</fullName>
    </submittedName>
</protein>
<evidence type="ECO:0000313" key="4">
    <source>
        <dbReference type="Proteomes" id="UP000256645"/>
    </source>
</evidence>
<dbReference type="Pfam" id="PF04911">
    <property type="entry name" value="ATP-synt_J"/>
    <property type="match status" value="1"/>
</dbReference>
<sequence>MSFYGLKKFPAPVAAPMAPFYAAGVVVFYGIYSFAGVMMNSAEFKNDPRNPNAKNVKPAADH</sequence>
<keyword evidence="4" id="KW-1185">Reference proteome</keyword>
<comment type="caution">
    <text evidence="3">The sequence shown here is derived from an EMBL/GenBank/DDBJ whole genome shotgun (WGS) entry which is preliminary data.</text>
</comment>
<keyword evidence="2" id="KW-0812">Transmembrane</keyword>
<dbReference type="GO" id="GO:0045259">
    <property type="term" value="C:proton-transporting ATP synthase complex"/>
    <property type="evidence" value="ECO:0007669"/>
    <property type="project" value="InterPro"/>
</dbReference>
<dbReference type="AlphaFoldDB" id="A0A3D8RTW5"/>
<accession>A0A3D8RTW5</accession>
<gene>
    <name evidence="3" type="ORF">BP6252_05595</name>
</gene>
<dbReference type="PANTHER" id="PTHR28060">
    <property type="entry name" value="ATP SYNTHASE SUBUNIT J, MITOCHONDRIAL"/>
    <property type="match status" value="1"/>
</dbReference>
<dbReference type="GO" id="GO:0046933">
    <property type="term" value="F:proton-transporting ATP synthase activity, rotational mechanism"/>
    <property type="evidence" value="ECO:0007669"/>
    <property type="project" value="TreeGrafter"/>
</dbReference>
<evidence type="ECO:0000256" key="2">
    <source>
        <dbReference type="SAM" id="Phobius"/>
    </source>
</evidence>
<dbReference type="OrthoDB" id="5520611at2759"/>
<evidence type="ECO:0000313" key="3">
    <source>
        <dbReference type="EMBL" id="RDW77542.1"/>
    </source>
</evidence>
<feature type="transmembrane region" description="Helical" evidence="2">
    <location>
        <begin position="20"/>
        <end position="39"/>
    </location>
</feature>
<dbReference type="Proteomes" id="UP000256645">
    <property type="component" value="Unassembled WGS sequence"/>
</dbReference>
<dbReference type="STRING" id="1849047.A0A3D8RTW5"/>
<keyword evidence="2" id="KW-1133">Transmembrane helix</keyword>
<reference evidence="3 4" key="1">
    <citation type="journal article" date="2018" name="IMA Fungus">
        <title>IMA Genome-F 9: Draft genome sequence of Annulohypoxylon stygium, Aspergillus mulundensis, Berkeleyomyces basicola (syn. Thielaviopsis basicola), Ceratocystis smalleyi, two Cercospora beticola strains, Coleophoma cylindrospora, Fusarium fracticaudum, Phialophora cf. hyalina, and Morchella septimelata.</title>
        <authorList>
            <person name="Wingfield B.D."/>
            <person name="Bills G.F."/>
            <person name="Dong Y."/>
            <person name="Huang W."/>
            <person name="Nel W.J."/>
            <person name="Swalarsk-Parry B.S."/>
            <person name="Vaghefi N."/>
            <person name="Wilken P.M."/>
            <person name="An Z."/>
            <person name="de Beer Z.W."/>
            <person name="De Vos L."/>
            <person name="Chen L."/>
            <person name="Duong T.A."/>
            <person name="Gao Y."/>
            <person name="Hammerbacher A."/>
            <person name="Kikkert J.R."/>
            <person name="Li Y."/>
            <person name="Li H."/>
            <person name="Li K."/>
            <person name="Li Q."/>
            <person name="Liu X."/>
            <person name="Ma X."/>
            <person name="Naidoo K."/>
            <person name="Pethybridge S.J."/>
            <person name="Sun J."/>
            <person name="Steenkamp E.T."/>
            <person name="van der Nest M.A."/>
            <person name="van Wyk S."/>
            <person name="Wingfield M.J."/>
            <person name="Xiong C."/>
            <person name="Yue Q."/>
            <person name="Zhang X."/>
        </authorList>
    </citation>
    <scope>NUCLEOTIDE SEQUENCE [LARGE SCALE GENOMIC DNA]</scope>
    <source>
        <strain evidence="3 4">BP6252</strain>
    </source>
</reference>
<organism evidence="3 4">
    <name type="scientific">Coleophoma cylindrospora</name>
    <dbReference type="NCBI Taxonomy" id="1849047"/>
    <lineage>
        <taxon>Eukaryota</taxon>
        <taxon>Fungi</taxon>
        <taxon>Dikarya</taxon>
        <taxon>Ascomycota</taxon>
        <taxon>Pezizomycotina</taxon>
        <taxon>Leotiomycetes</taxon>
        <taxon>Helotiales</taxon>
        <taxon>Dermateaceae</taxon>
        <taxon>Coleophoma</taxon>
    </lineage>
</organism>
<feature type="region of interest" description="Disordered" evidence="1">
    <location>
        <begin position="43"/>
        <end position="62"/>
    </location>
</feature>
<evidence type="ECO:0000256" key="1">
    <source>
        <dbReference type="SAM" id="MobiDB-lite"/>
    </source>
</evidence>
<keyword evidence="2" id="KW-0472">Membrane</keyword>
<name>A0A3D8RTW5_9HELO</name>
<dbReference type="InterPro" id="IPR006995">
    <property type="entry name" value="ATP_synth_F0_jsu"/>
</dbReference>
<proteinExistence type="predicted"/>
<dbReference type="EMBL" id="PDLM01000005">
    <property type="protein sequence ID" value="RDW77542.1"/>
    <property type="molecule type" value="Genomic_DNA"/>
</dbReference>